<evidence type="ECO:0000256" key="3">
    <source>
        <dbReference type="ARBA" id="ARBA00005885"/>
    </source>
</evidence>
<feature type="domain" description="TPX2 C-terminal" evidence="8">
    <location>
        <begin position="404"/>
        <end position="468"/>
    </location>
</feature>
<dbReference type="EMBL" id="JAZDUA010000754">
    <property type="protein sequence ID" value="KAK7789451.1"/>
    <property type="molecule type" value="Genomic_DNA"/>
</dbReference>
<dbReference type="InterPro" id="IPR027330">
    <property type="entry name" value="TPX2_central_dom"/>
</dbReference>
<keyword evidence="6" id="KW-0539">Nucleus</keyword>
<evidence type="ECO:0008006" key="12">
    <source>
        <dbReference type="Google" id="ProtNLM"/>
    </source>
</evidence>
<sequence>MAYEYNVPHMDFVEKFHQDDGADAFFDIHEQLENKLSLNESEELESRNEEIPTVSHSEDDALTCVTCLPDLEKRENGVLQEITGSVQNIGENRKRKSDVDHKIMKFISLAEGVKEFQGHIRSTYHSQSQKIGGKNKNYSSISKFHVTIPQSPMLLSKTRTRPVNYPSAEERAQKEIEEIESFKLKAKPVNKKIFEPPQLGRRVPRAPLVVEPFNLTEYKRKETKESSPFQFKAKPVPKGMLQHPLGVPDKIVLPVTSPHTPSFVAKHRSKMQTIEEINGKLAVVDKSPVHSNVPIVKMVDKTLPQPFSFEERDKLMMKNKEEKIKKVLQEEKEARIFHANPVPTYIKKCTKEMCNESRSPSRVTLPNDQEKNVPFKAQPATVLLKEPFKPKYPERSFTQPGNVTLHTEHRALSRKEYDEYLKLRADEIEAERQRRKELEMIKQEKEVALLRQQAVHKAQPIRSYRPIPDRPRTAVTSPATPKFSKRFNK</sequence>
<evidence type="ECO:0000256" key="1">
    <source>
        <dbReference type="ARBA" id="ARBA00004123"/>
    </source>
</evidence>
<dbReference type="AlphaFoldDB" id="A0AAN9VDJ7"/>
<protein>
    <recommendedName>
        <fullName evidence="12">Targeting protein for Xklp2</fullName>
    </recommendedName>
</protein>
<dbReference type="Pfam" id="PF12214">
    <property type="entry name" value="TPX2_importin"/>
    <property type="match status" value="1"/>
</dbReference>
<comment type="caution">
    <text evidence="10">The sequence shown here is derived from an EMBL/GenBank/DDBJ whole genome shotgun (WGS) entry which is preliminary data.</text>
</comment>
<proteinExistence type="inferred from homology"/>
<dbReference type="GO" id="GO:0060236">
    <property type="term" value="P:regulation of mitotic spindle organization"/>
    <property type="evidence" value="ECO:0007669"/>
    <property type="project" value="InterPro"/>
</dbReference>
<feature type="domain" description="TPX2 central" evidence="9">
    <location>
        <begin position="145"/>
        <end position="263"/>
    </location>
</feature>
<evidence type="ECO:0000259" key="8">
    <source>
        <dbReference type="Pfam" id="PF06886"/>
    </source>
</evidence>
<dbReference type="Pfam" id="PF06886">
    <property type="entry name" value="TPX2"/>
    <property type="match status" value="1"/>
</dbReference>
<evidence type="ECO:0000256" key="7">
    <source>
        <dbReference type="SAM" id="MobiDB-lite"/>
    </source>
</evidence>
<evidence type="ECO:0000313" key="11">
    <source>
        <dbReference type="Proteomes" id="UP001378592"/>
    </source>
</evidence>
<keyword evidence="5" id="KW-0206">Cytoskeleton</keyword>
<dbReference type="PANTHER" id="PTHR14326:SF44">
    <property type="entry name" value="TARGETING PROTEIN FOR XKLP2"/>
    <property type="match status" value="1"/>
</dbReference>
<evidence type="ECO:0000256" key="5">
    <source>
        <dbReference type="ARBA" id="ARBA00023212"/>
    </source>
</evidence>
<organism evidence="10 11">
    <name type="scientific">Gryllus longicercus</name>
    <dbReference type="NCBI Taxonomy" id="2509291"/>
    <lineage>
        <taxon>Eukaryota</taxon>
        <taxon>Metazoa</taxon>
        <taxon>Ecdysozoa</taxon>
        <taxon>Arthropoda</taxon>
        <taxon>Hexapoda</taxon>
        <taxon>Insecta</taxon>
        <taxon>Pterygota</taxon>
        <taxon>Neoptera</taxon>
        <taxon>Polyneoptera</taxon>
        <taxon>Orthoptera</taxon>
        <taxon>Ensifera</taxon>
        <taxon>Gryllidea</taxon>
        <taxon>Grylloidea</taxon>
        <taxon>Gryllidae</taxon>
        <taxon>Gryllinae</taxon>
        <taxon>Gryllus</taxon>
    </lineage>
</organism>
<keyword evidence="11" id="KW-1185">Reference proteome</keyword>
<dbReference type="Proteomes" id="UP001378592">
    <property type="component" value="Unassembled WGS sequence"/>
</dbReference>
<comment type="similarity">
    <text evidence="3">Belongs to the TPX2 family.</text>
</comment>
<evidence type="ECO:0000259" key="9">
    <source>
        <dbReference type="Pfam" id="PF12214"/>
    </source>
</evidence>
<feature type="region of interest" description="Disordered" evidence="7">
    <location>
        <begin position="454"/>
        <end position="489"/>
    </location>
</feature>
<keyword evidence="4" id="KW-0963">Cytoplasm</keyword>
<evidence type="ECO:0000256" key="6">
    <source>
        <dbReference type="ARBA" id="ARBA00023242"/>
    </source>
</evidence>
<dbReference type="InterPro" id="IPR027329">
    <property type="entry name" value="TPX2_C"/>
</dbReference>
<dbReference type="GO" id="GO:0005634">
    <property type="term" value="C:nucleus"/>
    <property type="evidence" value="ECO:0007669"/>
    <property type="project" value="UniProtKB-SubCell"/>
</dbReference>
<dbReference type="GO" id="GO:0005819">
    <property type="term" value="C:spindle"/>
    <property type="evidence" value="ECO:0007669"/>
    <property type="project" value="UniProtKB-SubCell"/>
</dbReference>
<dbReference type="InterPro" id="IPR009675">
    <property type="entry name" value="TPX2_fam"/>
</dbReference>
<evidence type="ECO:0000256" key="2">
    <source>
        <dbReference type="ARBA" id="ARBA00004186"/>
    </source>
</evidence>
<comment type="subcellular location">
    <subcellularLocation>
        <location evidence="2">Cytoplasm</location>
        <location evidence="2">Cytoskeleton</location>
        <location evidence="2">Spindle</location>
    </subcellularLocation>
    <subcellularLocation>
        <location evidence="1">Nucleus</location>
    </subcellularLocation>
</comment>
<name>A0AAN9VDJ7_9ORTH</name>
<evidence type="ECO:0000256" key="4">
    <source>
        <dbReference type="ARBA" id="ARBA00022490"/>
    </source>
</evidence>
<dbReference type="GO" id="GO:0005874">
    <property type="term" value="C:microtubule"/>
    <property type="evidence" value="ECO:0007669"/>
    <property type="project" value="InterPro"/>
</dbReference>
<dbReference type="PANTHER" id="PTHR14326">
    <property type="entry name" value="TARGETING PROTEIN FOR XKLP2"/>
    <property type="match status" value="1"/>
</dbReference>
<accession>A0AAN9VDJ7</accession>
<reference evidence="10 11" key="1">
    <citation type="submission" date="2024-03" db="EMBL/GenBank/DDBJ databases">
        <title>The genome assembly and annotation of the cricket Gryllus longicercus Weissman &amp; Gray.</title>
        <authorList>
            <person name="Szrajer S."/>
            <person name="Gray D."/>
            <person name="Ylla G."/>
        </authorList>
    </citation>
    <scope>NUCLEOTIDE SEQUENCE [LARGE SCALE GENOMIC DNA]</scope>
    <source>
        <strain evidence="10">DAG 2021-001</strain>
        <tissue evidence="10">Whole body minus gut</tissue>
    </source>
</reference>
<evidence type="ECO:0000313" key="10">
    <source>
        <dbReference type="EMBL" id="KAK7789451.1"/>
    </source>
</evidence>
<gene>
    <name evidence="10" type="ORF">R5R35_012647</name>
</gene>